<proteinExistence type="predicted"/>
<dbReference type="Proteomes" id="UP001359485">
    <property type="component" value="Unassembled WGS sequence"/>
</dbReference>
<accession>A0ABR1AGM5</accession>
<evidence type="ECO:0000256" key="1">
    <source>
        <dbReference type="SAM" id="MobiDB-lite"/>
    </source>
</evidence>
<dbReference type="EMBL" id="JAWJWF010000049">
    <property type="protein sequence ID" value="KAK6619111.1"/>
    <property type="molecule type" value="Genomic_DNA"/>
</dbReference>
<comment type="caution">
    <text evidence="2">The sequence shown here is derived from an EMBL/GenBank/DDBJ whole genome shotgun (WGS) entry which is preliminary data.</text>
</comment>
<evidence type="ECO:0000313" key="3">
    <source>
        <dbReference type="Proteomes" id="UP001359485"/>
    </source>
</evidence>
<evidence type="ECO:0000313" key="2">
    <source>
        <dbReference type="EMBL" id="KAK6619111.1"/>
    </source>
</evidence>
<keyword evidence="3" id="KW-1185">Reference proteome</keyword>
<sequence length="112" mass="12879">MGDKNTKGKIKKNWVCIELRIIRKNEQAAAWKVGSKGESTASLPERNVREKGESSESWQRRRRNVSVAFGPGDKQKGSSTRGVMMEKDRSRRHKENPTGQKRRELKRKDTPT</sequence>
<name>A0ABR1AGM5_POLSC</name>
<feature type="region of interest" description="Disordered" evidence="1">
    <location>
        <begin position="28"/>
        <end position="112"/>
    </location>
</feature>
<reference evidence="2 3" key="1">
    <citation type="submission" date="2023-09" db="EMBL/GenBank/DDBJ databases">
        <title>Genomes of two closely related lineages of the louse Polyplax serrata with different host specificities.</title>
        <authorList>
            <person name="Martinu J."/>
            <person name="Tarabai H."/>
            <person name="Stefka J."/>
            <person name="Hypsa V."/>
        </authorList>
    </citation>
    <scope>NUCLEOTIDE SEQUENCE [LARGE SCALE GENOMIC DNA]</scope>
    <source>
        <strain evidence="2">98ZLc_SE</strain>
    </source>
</reference>
<organism evidence="2 3">
    <name type="scientific">Polyplax serrata</name>
    <name type="common">Common mouse louse</name>
    <dbReference type="NCBI Taxonomy" id="468196"/>
    <lineage>
        <taxon>Eukaryota</taxon>
        <taxon>Metazoa</taxon>
        <taxon>Ecdysozoa</taxon>
        <taxon>Arthropoda</taxon>
        <taxon>Hexapoda</taxon>
        <taxon>Insecta</taxon>
        <taxon>Pterygota</taxon>
        <taxon>Neoptera</taxon>
        <taxon>Paraneoptera</taxon>
        <taxon>Psocodea</taxon>
        <taxon>Troctomorpha</taxon>
        <taxon>Phthiraptera</taxon>
        <taxon>Anoplura</taxon>
        <taxon>Polyplacidae</taxon>
        <taxon>Polyplax</taxon>
    </lineage>
</organism>
<protein>
    <submittedName>
        <fullName evidence="2">Uncharacterized protein</fullName>
    </submittedName>
</protein>
<gene>
    <name evidence="2" type="ORF">RUM44_003493</name>
</gene>